<organism evidence="2 3">
    <name type="scientific">Paenibacillus thalictri</name>
    <dbReference type="NCBI Taxonomy" id="2527873"/>
    <lineage>
        <taxon>Bacteria</taxon>
        <taxon>Bacillati</taxon>
        <taxon>Bacillota</taxon>
        <taxon>Bacilli</taxon>
        <taxon>Bacillales</taxon>
        <taxon>Paenibacillaceae</taxon>
        <taxon>Paenibacillus</taxon>
    </lineage>
</organism>
<keyword evidence="1" id="KW-0812">Transmembrane</keyword>
<feature type="transmembrane region" description="Helical" evidence="1">
    <location>
        <begin position="364"/>
        <end position="386"/>
    </location>
</feature>
<feature type="transmembrane region" description="Helical" evidence="1">
    <location>
        <begin position="254"/>
        <end position="279"/>
    </location>
</feature>
<keyword evidence="1" id="KW-0472">Membrane</keyword>
<gene>
    <name evidence="2" type="ORF">EYB31_14410</name>
</gene>
<dbReference type="Pfam" id="PF13687">
    <property type="entry name" value="DUF4153"/>
    <property type="match status" value="1"/>
</dbReference>
<dbReference type="InterPro" id="IPR025291">
    <property type="entry name" value="DUF4153"/>
</dbReference>
<protein>
    <submittedName>
        <fullName evidence="2">DUF4173 domain-containing protein</fullName>
    </submittedName>
</protein>
<dbReference type="EMBL" id="SIRE01000009">
    <property type="protein sequence ID" value="TBL78680.1"/>
    <property type="molecule type" value="Genomic_DNA"/>
</dbReference>
<feature type="transmembrane region" description="Helical" evidence="1">
    <location>
        <begin position="159"/>
        <end position="184"/>
    </location>
</feature>
<keyword evidence="3" id="KW-1185">Reference proteome</keyword>
<proteinExistence type="predicted"/>
<evidence type="ECO:0000256" key="1">
    <source>
        <dbReference type="SAM" id="Phobius"/>
    </source>
</evidence>
<evidence type="ECO:0000313" key="3">
    <source>
        <dbReference type="Proteomes" id="UP000293142"/>
    </source>
</evidence>
<reference evidence="2 3" key="1">
    <citation type="submission" date="2019-02" db="EMBL/GenBank/DDBJ databases">
        <title>Paenibacillus sp. nov., isolated from surface-sterilized tissue of Thalictrum simplex L.</title>
        <authorList>
            <person name="Tuo L."/>
        </authorList>
    </citation>
    <scope>NUCLEOTIDE SEQUENCE [LARGE SCALE GENOMIC DNA]</scope>
    <source>
        <strain evidence="2 3">N2SHLJ1</strain>
    </source>
</reference>
<sequence>MNASIAAFFMQSTDRKRLILALCCGIVFDLLFYDKEFGVSCLLFTAVIYAYFYLASPEAMPLRFGKHHLPLVPVGLLALTYTLVWSELFRFLNAAAIPALIAAHTTKLYGGSRRDWQNGRFYMDVLDQAIAKSIRQLPQPFRMIGDALRARITASRFQGAVKVGLGLLIAVPLLGVVVALLASADKMFSRLLGELPDLFGHLDLGAPLRHGMLILLIAVALFCYVRGLLVQGRSTAEVIAAPAELNQGMRFDPVVTVTVLAALNCVYVLFTLVQFSYLFGGGGTLLPEDMTYAEYARRGFAELVVVTVINFTLLMAVLHGVNKTGAKLYAAVRLLLGVLVCCTGVMLFSAFYRLSMYEEAYGYTYTRLLVHAFMVFLLVLFVLALVKLARERFSLAKPYMLAAIASYLLLNYINVDAVIAKNNIARYETSGNIDVAYLAGLSYDAVPQLIRLYRDHPELPGFEAGLQRLRERAERPQAWASWNLSKHKAAQMLAGLGKP</sequence>
<feature type="transmembrane region" description="Helical" evidence="1">
    <location>
        <begin position="330"/>
        <end position="352"/>
    </location>
</feature>
<dbReference type="RefSeq" id="WP_131014036.1">
    <property type="nucleotide sequence ID" value="NZ_SIRE01000009.1"/>
</dbReference>
<feature type="transmembrane region" description="Helical" evidence="1">
    <location>
        <begin position="398"/>
        <end position="415"/>
    </location>
</feature>
<dbReference type="Proteomes" id="UP000293142">
    <property type="component" value="Unassembled WGS sequence"/>
</dbReference>
<comment type="caution">
    <text evidence="2">The sequence shown here is derived from an EMBL/GenBank/DDBJ whole genome shotgun (WGS) entry which is preliminary data.</text>
</comment>
<name>A0A4Q9DV60_9BACL</name>
<feature type="transmembrane region" description="Helical" evidence="1">
    <location>
        <begin position="37"/>
        <end position="56"/>
    </location>
</feature>
<feature type="transmembrane region" description="Helical" evidence="1">
    <location>
        <begin position="68"/>
        <end position="85"/>
    </location>
</feature>
<keyword evidence="1" id="KW-1133">Transmembrane helix</keyword>
<dbReference type="OrthoDB" id="9767931at2"/>
<feature type="transmembrane region" description="Helical" evidence="1">
    <location>
        <begin position="204"/>
        <end position="225"/>
    </location>
</feature>
<feature type="transmembrane region" description="Helical" evidence="1">
    <location>
        <begin position="299"/>
        <end position="318"/>
    </location>
</feature>
<accession>A0A4Q9DV60</accession>
<dbReference type="AlphaFoldDB" id="A0A4Q9DV60"/>
<evidence type="ECO:0000313" key="2">
    <source>
        <dbReference type="EMBL" id="TBL78680.1"/>
    </source>
</evidence>